<proteinExistence type="predicted"/>
<sequence length="214" mass="23779">MPSADMFDRKRLHLILDLGCNIALPWLAYVLAKPHLGEMGALLVSAAPPLLWALVELIRRRTLDALSMLVLGGIGLSLIAMLMGGTPRLLLLRESLISGLIGLAFLVSVPFAKPLVYFLARATAARQDSAAQSDFDAWWQLAPSRQLLRGITLGWGIGLTAEALVRALLAWHMEPEDFLLYSPFVSYGLIGLLLLWTAWYRRRFLDREQSRQGS</sequence>
<comment type="caution">
    <text evidence="2">The sequence shown here is derived from an EMBL/GenBank/DDBJ whole genome shotgun (WGS) entry which is preliminary data.</text>
</comment>
<feature type="transmembrane region" description="Helical" evidence="1">
    <location>
        <begin position="153"/>
        <end position="172"/>
    </location>
</feature>
<keyword evidence="1" id="KW-1133">Transmembrane helix</keyword>
<keyword evidence="1" id="KW-0472">Membrane</keyword>
<dbReference type="NCBIfam" id="NF041646">
    <property type="entry name" value="VC0807_fam"/>
    <property type="match status" value="1"/>
</dbReference>
<dbReference type="EMBL" id="BAABLD010000002">
    <property type="protein sequence ID" value="GAA5159671.1"/>
    <property type="molecule type" value="Genomic_DNA"/>
</dbReference>
<dbReference type="Proteomes" id="UP001500547">
    <property type="component" value="Unassembled WGS sequence"/>
</dbReference>
<evidence type="ECO:0000313" key="2">
    <source>
        <dbReference type="EMBL" id="GAA5159671.1"/>
    </source>
</evidence>
<evidence type="ECO:0008006" key="4">
    <source>
        <dbReference type="Google" id="ProtNLM"/>
    </source>
</evidence>
<feature type="transmembrane region" description="Helical" evidence="1">
    <location>
        <begin position="178"/>
        <end position="200"/>
    </location>
</feature>
<protein>
    <recommendedName>
        <fullName evidence="4">Transmembrane protein</fullName>
    </recommendedName>
</protein>
<feature type="transmembrane region" description="Helical" evidence="1">
    <location>
        <begin position="65"/>
        <end position="84"/>
    </location>
</feature>
<name>A0ABP9QCN8_9RHOO</name>
<reference evidence="3" key="1">
    <citation type="journal article" date="2019" name="Int. J. Syst. Evol. Microbiol.">
        <title>The Global Catalogue of Microorganisms (GCM) 10K type strain sequencing project: providing services to taxonomists for standard genome sequencing and annotation.</title>
        <authorList>
            <consortium name="The Broad Institute Genomics Platform"/>
            <consortium name="The Broad Institute Genome Sequencing Center for Infectious Disease"/>
            <person name="Wu L."/>
            <person name="Ma J."/>
        </authorList>
    </citation>
    <scope>NUCLEOTIDE SEQUENCE [LARGE SCALE GENOMIC DNA]</scope>
    <source>
        <strain evidence="3">JCM 18715</strain>
    </source>
</reference>
<evidence type="ECO:0000256" key="1">
    <source>
        <dbReference type="SAM" id="Phobius"/>
    </source>
</evidence>
<gene>
    <name evidence="2" type="ORF">GCM10025770_06350</name>
</gene>
<accession>A0ABP9QCN8</accession>
<organism evidence="2 3">
    <name type="scientific">Viridibacterium curvum</name>
    <dbReference type="NCBI Taxonomy" id="1101404"/>
    <lineage>
        <taxon>Bacteria</taxon>
        <taxon>Pseudomonadati</taxon>
        <taxon>Pseudomonadota</taxon>
        <taxon>Betaproteobacteria</taxon>
        <taxon>Rhodocyclales</taxon>
        <taxon>Rhodocyclaceae</taxon>
        <taxon>Viridibacterium</taxon>
    </lineage>
</organism>
<feature type="transmembrane region" description="Helical" evidence="1">
    <location>
        <begin position="12"/>
        <end position="32"/>
    </location>
</feature>
<evidence type="ECO:0000313" key="3">
    <source>
        <dbReference type="Proteomes" id="UP001500547"/>
    </source>
</evidence>
<feature type="transmembrane region" description="Helical" evidence="1">
    <location>
        <begin position="38"/>
        <end position="58"/>
    </location>
</feature>
<keyword evidence="1" id="KW-0812">Transmembrane</keyword>
<feature type="transmembrane region" description="Helical" evidence="1">
    <location>
        <begin position="96"/>
        <end position="120"/>
    </location>
</feature>
<keyword evidence="3" id="KW-1185">Reference proteome</keyword>